<evidence type="ECO:0000313" key="1">
    <source>
        <dbReference type="EMBL" id="KAL1259969.1"/>
    </source>
</evidence>
<sequence>MTEEWVWRLSDLPEASADSQRSRPDTNLSACVRVCVCVSYRRVFIICQHYAAGSRLTPHCLCNYCLFTGPREGQRREQLLVCASGSWRRVASLNWWVWAHCFGGLKREVPLLWRFGRRSGHALQIIRASAGSYSDPRDVRSNV</sequence>
<comment type="caution">
    <text evidence="1">The sequence shown here is derived from an EMBL/GenBank/DDBJ whole genome shotgun (WGS) entry which is preliminary data.</text>
</comment>
<dbReference type="Proteomes" id="UP001558613">
    <property type="component" value="Unassembled WGS sequence"/>
</dbReference>
<name>A0ABR3M4B3_9TELE</name>
<evidence type="ECO:0000313" key="2">
    <source>
        <dbReference type="Proteomes" id="UP001558613"/>
    </source>
</evidence>
<gene>
    <name evidence="1" type="ORF">QQF64_010546</name>
</gene>
<organism evidence="1 2">
    <name type="scientific">Cirrhinus molitorella</name>
    <name type="common">mud carp</name>
    <dbReference type="NCBI Taxonomy" id="172907"/>
    <lineage>
        <taxon>Eukaryota</taxon>
        <taxon>Metazoa</taxon>
        <taxon>Chordata</taxon>
        <taxon>Craniata</taxon>
        <taxon>Vertebrata</taxon>
        <taxon>Euteleostomi</taxon>
        <taxon>Actinopterygii</taxon>
        <taxon>Neopterygii</taxon>
        <taxon>Teleostei</taxon>
        <taxon>Ostariophysi</taxon>
        <taxon>Cypriniformes</taxon>
        <taxon>Cyprinidae</taxon>
        <taxon>Labeoninae</taxon>
        <taxon>Labeonini</taxon>
        <taxon>Cirrhinus</taxon>
    </lineage>
</organism>
<proteinExistence type="predicted"/>
<dbReference type="EMBL" id="JAYMGO010000016">
    <property type="protein sequence ID" value="KAL1259969.1"/>
    <property type="molecule type" value="Genomic_DNA"/>
</dbReference>
<reference evidence="1 2" key="1">
    <citation type="submission" date="2023-09" db="EMBL/GenBank/DDBJ databases">
        <authorList>
            <person name="Wang M."/>
        </authorList>
    </citation>
    <scope>NUCLEOTIDE SEQUENCE [LARGE SCALE GENOMIC DNA]</scope>
    <source>
        <strain evidence="1">GT-2023</strain>
        <tissue evidence="1">Liver</tissue>
    </source>
</reference>
<accession>A0ABR3M4B3</accession>
<keyword evidence="2" id="KW-1185">Reference proteome</keyword>
<protein>
    <submittedName>
        <fullName evidence="1">Uncharacterized protein</fullName>
    </submittedName>
</protein>